<keyword evidence="4 9" id="KW-0479">Metal-binding</keyword>
<comment type="subunit">
    <text evidence="9">Homodimer, forms a heterotetramer with a Cas1 homodimer.</text>
</comment>
<evidence type="ECO:0000256" key="5">
    <source>
        <dbReference type="ARBA" id="ARBA00022759"/>
    </source>
</evidence>
<keyword evidence="5 9" id="KW-0255">Endonuclease</keyword>
<accession>A0A346B2D0</accession>
<evidence type="ECO:0000256" key="3">
    <source>
        <dbReference type="ARBA" id="ARBA00022722"/>
    </source>
</evidence>
<dbReference type="EC" id="3.1.-.-" evidence="9"/>
<dbReference type="HAMAP" id="MF_01471">
    <property type="entry name" value="Cas2"/>
    <property type="match status" value="1"/>
</dbReference>
<reference evidence="10 11" key="1">
    <citation type="submission" date="2018-05" db="EMBL/GenBank/DDBJ databases">
        <title>Complete genome sequence of Megasphaera sp. AJH120T, isolated from the ceca of a chicken.</title>
        <authorList>
            <person name="Maki J."/>
            <person name="Looft T."/>
        </authorList>
    </citation>
    <scope>NUCLEOTIDE SEQUENCE [LARGE SCALE GENOMIC DNA]</scope>
    <source>
        <strain evidence="10 11">AJH120</strain>
    </source>
</reference>
<dbReference type="Pfam" id="PF09827">
    <property type="entry name" value="CRISPR_Cas2"/>
    <property type="match status" value="1"/>
</dbReference>
<comment type="function">
    <text evidence="9">CRISPR (clustered regularly interspaced short palindromic repeat), is an adaptive immune system that provides protection against mobile genetic elements (viruses, transposable elements and conjugative plasmids). CRISPR clusters contain sequences complementary to antecedent mobile elements and target invading nucleic acids. CRISPR clusters are transcribed and processed into CRISPR RNA (crRNA). Functions as a ssRNA-specific endoribonuclease. Involved in the integration of spacer DNA into the CRISPR cassette.</text>
</comment>
<dbReference type="InterPro" id="IPR021127">
    <property type="entry name" value="CRISPR_associated_Cas2"/>
</dbReference>
<dbReference type="GO" id="GO:0046872">
    <property type="term" value="F:metal ion binding"/>
    <property type="evidence" value="ECO:0007669"/>
    <property type="project" value="UniProtKB-UniRule"/>
</dbReference>
<dbReference type="OrthoDB" id="9791737at2"/>
<dbReference type="InterPro" id="IPR019199">
    <property type="entry name" value="Virulence_VapD/CRISPR_Cas2"/>
</dbReference>
<dbReference type="NCBIfam" id="TIGR01573">
    <property type="entry name" value="cas2"/>
    <property type="match status" value="1"/>
</dbReference>
<keyword evidence="7 9" id="KW-0460">Magnesium</keyword>
<dbReference type="GO" id="GO:0016787">
    <property type="term" value="F:hydrolase activity"/>
    <property type="evidence" value="ECO:0007669"/>
    <property type="project" value="UniProtKB-KW"/>
</dbReference>
<dbReference type="CDD" id="cd09638">
    <property type="entry name" value="Cas2_I_II_III"/>
    <property type="match status" value="1"/>
</dbReference>
<dbReference type="KEGG" id="meg:DKB62_12265"/>
<evidence type="ECO:0000313" key="11">
    <source>
        <dbReference type="Proteomes" id="UP000254337"/>
    </source>
</evidence>
<proteinExistence type="inferred from homology"/>
<evidence type="ECO:0000256" key="6">
    <source>
        <dbReference type="ARBA" id="ARBA00022801"/>
    </source>
</evidence>
<sequence>MHMSRFMRLIVMFDLPVRTKAERRAATQFRQFLLKDGYYMMQFSVYVRLCNGMEAANKHRMRILHALPKAGSIRTLLITERQFESMEILCGANCQAKCNFLE</sequence>
<evidence type="ECO:0000256" key="4">
    <source>
        <dbReference type="ARBA" id="ARBA00022723"/>
    </source>
</evidence>
<dbReference type="SUPFAM" id="SSF143430">
    <property type="entry name" value="TTP0101/SSO1404-like"/>
    <property type="match status" value="1"/>
</dbReference>
<evidence type="ECO:0000256" key="8">
    <source>
        <dbReference type="ARBA" id="ARBA00023118"/>
    </source>
</evidence>
<keyword evidence="3 9" id="KW-0540">Nuclease</keyword>
<dbReference type="EMBL" id="CP029462">
    <property type="protein sequence ID" value="AXL22273.1"/>
    <property type="molecule type" value="Genomic_DNA"/>
</dbReference>
<comment type="similarity">
    <text evidence="2 9">Belongs to the CRISPR-associated endoribonuclease Cas2 protein family.</text>
</comment>
<dbReference type="Proteomes" id="UP000254337">
    <property type="component" value="Chromosome"/>
</dbReference>
<dbReference type="GO" id="GO:0043571">
    <property type="term" value="P:maintenance of CRISPR repeat elements"/>
    <property type="evidence" value="ECO:0007669"/>
    <property type="project" value="UniProtKB-UniRule"/>
</dbReference>
<name>A0A346B2D0_9FIRM</name>
<keyword evidence="6 9" id="KW-0378">Hydrolase</keyword>
<keyword evidence="11" id="KW-1185">Reference proteome</keyword>
<evidence type="ECO:0000313" key="10">
    <source>
        <dbReference type="EMBL" id="AXL22273.1"/>
    </source>
</evidence>
<evidence type="ECO:0000256" key="7">
    <source>
        <dbReference type="ARBA" id="ARBA00022842"/>
    </source>
</evidence>
<feature type="binding site" evidence="9">
    <location>
        <position position="14"/>
    </location>
    <ligand>
        <name>Mg(2+)</name>
        <dbReference type="ChEBI" id="CHEBI:18420"/>
        <note>catalytic</note>
    </ligand>
</feature>
<evidence type="ECO:0000256" key="1">
    <source>
        <dbReference type="ARBA" id="ARBA00001946"/>
    </source>
</evidence>
<protein>
    <recommendedName>
        <fullName evidence="9">CRISPR-associated endoribonuclease Cas2</fullName>
        <ecNumber evidence="9">3.1.-.-</ecNumber>
    </recommendedName>
</protein>
<gene>
    <name evidence="9 10" type="primary">cas2</name>
    <name evidence="10" type="ORF">DKB62_12265</name>
</gene>
<evidence type="ECO:0000256" key="2">
    <source>
        <dbReference type="ARBA" id="ARBA00009959"/>
    </source>
</evidence>
<keyword evidence="8 9" id="KW-0051">Antiviral defense</keyword>
<dbReference type="GO" id="GO:0051607">
    <property type="term" value="P:defense response to virus"/>
    <property type="evidence" value="ECO:0007669"/>
    <property type="project" value="UniProtKB-UniRule"/>
</dbReference>
<organism evidence="10 11">
    <name type="scientific">Megasphaera stantonii</name>
    <dbReference type="NCBI Taxonomy" id="2144175"/>
    <lineage>
        <taxon>Bacteria</taxon>
        <taxon>Bacillati</taxon>
        <taxon>Bacillota</taxon>
        <taxon>Negativicutes</taxon>
        <taxon>Veillonellales</taxon>
        <taxon>Veillonellaceae</taxon>
        <taxon>Megasphaera</taxon>
    </lineage>
</organism>
<dbReference type="AlphaFoldDB" id="A0A346B2D0"/>
<dbReference type="GO" id="GO:0004521">
    <property type="term" value="F:RNA endonuclease activity"/>
    <property type="evidence" value="ECO:0007669"/>
    <property type="project" value="InterPro"/>
</dbReference>
<comment type="cofactor">
    <cofactor evidence="1 9">
        <name>Mg(2+)</name>
        <dbReference type="ChEBI" id="CHEBI:18420"/>
    </cofactor>
</comment>
<evidence type="ECO:0000256" key="9">
    <source>
        <dbReference type="HAMAP-Rule" id="MF_01471"/>
    </source>
</evidence>